<evidence type="ECO:0000256" key="1">
    <source>
        <dbReference type="ARBA" id="ARBA00022729"/>
    </source>
</evidence>
<dbReference type="InterPro" id="IPR013783">
    <property type="entry name" value="Ig-like_fold"/>
</dbReference>
<dbReference type="Pfam" id="PF17973">
    <property type="entry name" value="bMG10"/>
    <property type="match status" value="1"/>
</dbReference>
<dbReference type="InterPro" id="IPR011625">
    <property type="entry name" value="A2M_N_BRD"/>
</dbReference>
<dbReference type="PANTHER" id="PTHR40094:SF1">
    <property type="entry name" value="UBIQUITIN DOMAIN-CONTAINING PROTEIN"/>
    <property type="match status" value="1"/>
</dbReference>
<feature type="region of interest" description="Disordered" evidence="2">
    <location>
        <begin position="88"/>
        <end position="113"/>
    </location>
</feature>
<dbReference type="InterPro" id="IPR002890">
    <property type="entry name" value="MG2"/>
</dbReference>
<dbReference type="SUPFAM" id="SSF48239">
    <property type="entry name" value="Terpenoid cyclases/Protein prenyltransferases"/>
    <property type="match status" value="1"/>
</dbReference>
<evidence type="ECO:0000256" key="2">
    <source>
        <dbReference type="SAM" id="MobiDB-lite"/>
    </source>
</evidence>
<evidence type="ECO:0000313" key="6">
    <source>
        <dbReference type="Proteomes" id="UP000663852"/>
    </source>
</evidence>
<dbReference type="EMBL" id="CAJNOJ010000574">
    <property type="protein sequence ID" value="CAF1488224.1"/>
    <property type="molecule type" value="Genomic_DNA"/>
</dbReference>
<dbReference type="SMART" id="SM01359">
    <property type="entry name" value="A2M_N_2"/>
    <property type="match status" value="1"/>
</dbReference>
<sequence length="2072" mass="231492">MPRIMRRPIPPVAYKPSEPSKFSFALSEADQADEQITTNAGESPLADDSQSQQQNLNSEQLQQLFSRASSQLVTQSDDQQEFFKRDASIKAPKTGQIIQAPFPPPAEDRKECGDIDPEQLKQLAQQEAGPLIIERYSPTETEINYSLATATITFNQPMIAVSTLDENANVENLGISLTPNVEGRWRWTGTKTVQFEAKHRLPFATKYTLQVKKDKCVSAIGGKLADELSFEFATTPPSVVQFTPYGTVATLKPTCCLLFDQKIDQNQILQHLRVVSNDECEIANNDLELLDEAAGKKALEGFFLSDEGISGRSVTFTFKNDLSKATQYFVKVPAGCPSAEGPLKSTTEWSNSFQTYEPLKITAWYPNKNEQYQSSTNPGNSWSVTFNNSLDHSTINKSIFKVEPEVTGLGIEHVEYNDQQITIHNNSKPNTVYTLTIQPDVLKDIHGQTLEHDFAAQPIEFHVHDSPPPQGHLAGATGMIIMDPGVLDDPFYPLMIYNYSEVTLRVNRVEPTDYRQELPCFQPYSYEDGKQVANIHLPGKELVNETIQTNCERDEPKEMKIPLKSYLAQESGVGQLIILITPTQKAWNEYPHNEWEEKPVISAWLQCTRLAIDVFHSSARGGTSVRFTTWITDLMTGVPVQQATVSISNQKGETNQQGLCTILQNIAEENNQGKMLIAQKGEDLCMLPDIYSYASNVNTYVWHVFNDRGLYKPKEEVHIKGYVRYLAVKGDAKLPTYAQGVIDYTVHDPRGQQLQESKVELNNYGAFDIKFTLPDNINLGEGWVTFNLPSSQTQTTHSFKIQEFRRPEYEVSSSTRPTTVHYSHPTNDQYVIASCQGKLFAGGFLSDANVQWNVSAETTTFTPPNRSDYTFGRARPFFCWFGNNDDKKIRYPAQYFYGKTDSRGAHEVKITYHGIETEPRPTMVRALAAITDLNNQTQETQTQFLIHPSTYYVGFQMTTNYGKKDQPIQSKVIVTDIDGNLIDNVSVECKIVGTGKERKEDASGLTIYEEIKDEQQITNVSSNKDAITIEFTPKLGGQYNITFTVKDEQGRSAMSFYENLYVTGGAGKELQQQKVEYIPTDTLTIIPNATNYQAGDKCELLVLAPFSPAAGLVLFDCEGEVSQPVQFQVESGRDSATVEFQISQDWIPGFTANVELTGSLPRDTEESEGPNRPAIAVGSVALEVSRDVYKLNVSVNTKDEQKTFTPSSTIHIDVDITQFGGKTPTNTVEVCLVVVDEAILSLTDYKLSSPLDVFYPNRSTAISQQHGRDRCLLFNMQDIQQFKKQMQQSMSRGMVAESCMMKHCCYAAPMACCCMDRCSSRGGGGGGVADQSIAVRSNFNPLACWVPSASTDSSGHVSFDFKLPDNLTRYRVWAIATNEQQYGLGEMAFTVQLPVMIRPSPPRFLNYGDTAKFSVVLQNQTDQLLSLHAGLKAANAKLITSETNQQFAGYAVQLKPNKRAAVVFPLSTVDAGTARFQFIVSTIPSENQAPFGDAIELSVPVFTPATSEAFATYGDVSEENVVFQPIKTPENVIPQFGELSVSTSSTALASLTDAIISLYTYPYECTEQLSSRLLGVHALWDVLQAFQCKDLPQTTEIATKLQSDMNTLKGRQYPNGGFDYWTNRIDRFADPFVSIHVAHCLVVVTKKQVCDVDANMLSNALQYLSHIESEINELSYTKYWSEATKFSLMSYALYVRAKNGQNVADEAVKLFERSGLKKLSLEALGWLLVALSTEQNKQATALIDSIYKHLKGKVSETAETANFITSYGDDGQSVMLHSNQRTDAILLEALLHIDPQSTLCTKICKGLQAHKVKGAWKSTQENCFVLIALDKYFHIKEKDTPDFVAKIWLDNDYCGQHQYKGRTTNTTTVDIPMKVVLSQSNDKNLIMQKDGSGRLYYRIALNYAPSSLQLNAANYGFKIERTYVGVDDPSHVQKQEDNTWKFKLGEKVKVVLTMATTQRRYHIALVDYLPAGCEALNTQLKGTITGDTESSVTRSDPSRYYSNYILGWTEHENLRDERAEAFRSLLWPGVYQWSYIMRATCAGTFIMPPAKAEEMYSPENFGRSATEKAIIN</sequence>
<feature type="region of interest" description="Disordered" evidence="2">
    <location>
        <begin position="28"/>
        <end position="62"/>
    </location>
</feature>
<gene>
    <name evidence="5" type="ORF">EDS130_LOCUS41855</name>
</gene>
<dbReference type="Gene3D" id="2.60.40.1930">
    <property type="match status" value="2"/>
</dbReference>
<evidence type="ECO:0000259" key="3">
    <source>
        <dbReference type="SMART" id="SM01359"/>
    </source>
</evidence>
<dbReference type="InterPro" id="IPR041246">
    <property type="entry name" value="Bact_MG10"/>
</dbReference>
<dbReference type="Pfam" id="PF01835">
    <property type="entry name" value="MG2"/>
    <property type="match status" value="1"/>
</dbReference>
<accession>A0A815SHL5</accession>
<evidence type="ECO:0000313" key="5">
    <source>
        <dbReference type="EMBL" id="CAF1488224.1"/>
    </source>
</evidence>
<dbReference type="OrthoDB" id="9980391at2759"/>
<dbReference type="Gene3D" id="1.50.10.20">
    <property type="match status" value="1"/>
</dbReference>
<dbReference type="Pfam" id="PF00207">
    <property type="entry name" value="A2M"/>
    <property type="match status" value="1"/>
</dbReference>
<proteinExistence type="predicted"/>
<feature type="domain" description="Alpha-2-macroglobulin" evidence="4">
    <location>
        <begin position="1342"/>
        <end position="1431"/>
    </location>
</feature>
<dbReference type="Pfam" id="PF13205">
    <property type="entry name" value="Big_5"/>
    <property type="match status" value="2"/>
</dbReference>
<comment type="caution">
    <text evidence="5">The sequence shown here is derived from an EMBL/GenBank/DDBJ whole genome shotgun (WGS) entry which is preliminary data.</text>
</comment>
<feature type="domain" description="Alpha-2-macroglobulin bait region" evidence="3">
    <location>
        <begin position="1083"/>
        <end position="1242"/>
    </location>
</feature>
<dbReference type="InterPro" id="IPR008930">
    <property type="entry name" value="Terpenoid_cyclase/PrenylTrfase"/>
</dbReference>
<dbReference type="Gene3D" id="2.60.40.3710">
    <property type="match status" value="1"/>
</dbReference>
<dbReference type="Proteomes" id="UP000663852">
    <property type="component" value="Unassembled WGS sequence"/>
</dbReference>
<name>A0A815SHL5_ADIRI</name>
<dbReference type="Gene3D" id="6.20.50.160">
    <property type="match status" value="1"/>
</dbReference>
<dbReference type="InterPro" id="IPR051802">
    <property type="entry name" value="YfhM-like"/>
</dbReference>
<dbReference type="GO" id="GO:0004866">
    <property type="term" value="F:endopeptidase inhibitor activity"/>
    <property type="evidence" value="ECO:0007669"/>
    <property type="project" value="InterPro"/>
</dbReference>
<dbReference type="Gene3D" id="2.60.40.1940">
    <property type="match status" value="1"/>
</dbReference>
<dbReference type="InterPro" id="IPR032812">
    <property type="entry name" value="SbsA_Ig"/>
</dbReference>
<evidence type="ECO:0000259" key="4">
    <source>
        <dbReference type="SMART" id="SM01360"/>
    </source>
</evidence>
<dbReference type="Gene3D" id="2.60.40.10">
    <property type="entry name" value="Immunoglobulins"/>
    <property type="match status" value="1"/>
</dbReference>
<dbReference type="InterPro" id="IPR001599">
    <property type="entry name" value="Macroglobln_a2"/>
</dbReference>
<keyword evidence="1" id="KW-0732">Signal</keyword>
<organism evidence="5 6">
    <name type="scientific">Adineta ricciae</name>
    <name type="common">Rotifer</name>
    <dbReference type="NCBI Taxonomy" id="249248"/>
    <lineage>
        <taxon>Eukaryota</taxon>
        <taxon>Metazoa</taxon>
        <taxon>Spiralia</taxon>
        <taxon>Gnathifera</taxon>
        <taxon>Rotifera</taxon>
        <taxon>Eurotatoria</taxon>
        <taxon>Bdelloidea</taxon>
        <taxon>Adinetida</taxon>
        <taxon>Adinetidae</taxon>
        <taxon>Adineta</taxon>
    </lineage>
</organism>
<reference evidence="5" key="1">
    <citation type="submission" date="2021-02" db="EMBL/GenBank/DDBJ databases">
        <authorList>
            <person name="Nowell W R."/>
        </authorList>
    </citation>
    <scope>NUCLEOTIDE SEQUENCE</scope>
</reference>
<dbReference type="Pfam" id="PF07703">
    <property type="entry name" value="A2M_BRD"/>
    <property type="match status" value="1"/>
</dbReference>
<dbReference type="SMART" id="SM01360">
    <property type="entry name" value="A2M"/>
    <property type="match status" value="1"/>
</dbReference>
<feature type="compositionally biased region" description="Low complexity" evidence="2">
    <location>
        <begin position="49"/>
        <end position="62"/>
    </location>
</feature>
<dbReference type="PANTHER" id="PTHR40094">
    <property type="entry name" value="ALPHA-2-MACROGLOBULIN HOMOLOG"/>
    <property type="match status" value="1"/>
</dbReference>
<protein>
    <submittedName>
        <fullName evidence="5">Uncharacterized protein</fullName>
    </submittedName>
</protein>